<dbReference type="EMBL" id="FOCF01000002">
    <property type="protein sequence ID" value="SEM74332.1"/>
    <property type="molecule type" value="Genomic_DNA"/>
</dbReference>
<dbReference type="PROSITE" id="PS00778">
    <property type="entry name" value="HIS_ACID_PHOSPHAT_2"/>
    <property type="match status" value="1"/>
</dbReference>
<dbReference type="InterPro" id="IPR029033">
    <property type="entry name" value="His_PPase_superfam"/>
</dbReference>
<dbReference type="Gene3D" id="3.40.50.1240">
    <property type="entry name" value="Phosphoglycerate mutase-like"/>
    <property type="match status" value="2"/>
</dbReference>
<name>A0A1H8AUA6_9SPHN</name>
<dbReference type="STRING" id="1166340.SAMN05192583_1067"/>
<dbReference type="AlphaFoldDB" id="A0A1H8AUA6"/>
<reference evidence="2" key="1">
    <citation type="submission" date="2016-10" db="EMBL/GenBank/DDBJ databases">
        <authorList>
            <person name="Varghese N."/>
            <person name="Submissions S."/>
        </authorList>
    </citation>
    <scope>NUCLEOTIDE SEQUENCE [LARGE SCALE GENOMIC DNA]</scope>
    <source>
        <strain evidence="2">S6-262</strain>
    </source>
</reference>
<dbReference type="SUPFAM" id="SSF53254">
    <property type="entry name" value="Phosphoglycerate mutase-like"/>
    <property type="match status" value="1"/>
</dbReference>
<accession>A0A1H8AUA6</accession>
<gene>
    <name evidence="1" type="ORF">SAMN05192583_1067</name>
</gene>
<sequence>MQPGSGAAGLRVATVTKLRRFTALVSLAALFAISSRAETRPRLVLERAVLVMRHGIRAPLNGEVPEGTRSGTPWPRWPVAPSRITPHGERALAMAAAGYRRLLAAQGLLMRGGCPRPGRVRIRANSSDRTIASGEAFVRGFAPGCALAVEHRPLGEADPIFEPLRARATRFDPRQAVASINRETGGMTALVARHKGALALLDRMLGCRAPVRGCVPAAAATVTASADGQDITRAGPIRASSGIAQVLQLEYAEGLPRPGWARTDPATLERLGALHAALFSVFTRPSYMAAHQAAVLGREVLAALSDTGHVRFDVLMGHDTNVTALAAALRVDLKAPGYATNDVPPGGALFFERLRDIRSGLVYIRASYRTQPLRALRSGTVDNQSTLLRIPGCATDLCRANIFYRRLRSNLADTIVEM</sequence>
<organism evidence="1 2">
    <name type="scientific">Sphingomonas gellani</name>
    <dbReference type="NCBI Taxonomy" id="1166340"/>
    <lineage>
        <taxon>Bacteria</taxon>
        <taxon>Pseudomonadati</taxon>
        <taxon>Pseudomonadota</taxon>
        <taxon>Alphaproteobacteria</taxon>
        <taxon>Sphingomonadales</taxon>
        <taxon>Sphingomonadaceae</taxon>
        <taxon>Sphingomonas</taxon>
    </lineage>
</organism>
<evidence type="ECO:0000313" key="1">
    <source>
        <dbReference type="EMBL" id="SEM74332.1"/>
    </source>
</evidence>
<keyword evidence="2" id="KW-1185">Reference proteome</keyword>
<proteinExistence type="predicted"/>
<evidence type="ECO:0000313" key="2">
    <source>
        <dbReference type="Proteomes" id="UP000199206"/>
    </source>
</evidence>
<dbReference type="Proteomes" id="UP000199206">
    <property type="component" value="Unassembled WGS sequence"/>
</dbReference>
<dbReference type="InterPro" id="IPR000560">
    <property type="entry name" value="His_Pase_clade-2"/>
</dbReference>
<protein>
    <submittedName>
        <fullName evidence="1">4-phytase / acid phosphatase</fullName>
    </submittedName>
</protein>
<dbReference type="InterPro" id="IPR033379">
    <property type="entry name" value="Acid_Pase_AS"/>
</dbReference>
<dbReference type="Pfam" id="PF00328">
    <property type="entry name" value="His_Phos_2"/>
    <property type="match status" value="1"/>
</dbReference>
<dbReference type="CDD" id="cd07061">
    <property type="entry name" value="HP_HAP_like"/>
    <property type="match status" value="1"/>
</dbReference>